<dbReference type="InterPro" id="IPR052615">
    <property type="entry name" value="FGFRL"/>
</dbReference>
<reference evidence="2" key="1">
    <citation type="submission" date="2013-02" db="EMBL/GenBank/DDBJ databases">
        <authorList>
            <person name="Hughes D."/>
        </authorList>
    </citation>
    <scope>NUCLEOTIDE SEQUENCE</scope>
    <source>
        <strain>Durham</strain>
        <strain evidence="2">NC isolate 2 -- Noor lab</strain>
    </source>
</reference>
<name>T1G9X6_MEGSC</name>
<dbReference type="OMA" id="QDWKISK"/>
<dbReference type="EMBL" id="CAQQ02159547">
    <property type="status" value="NOT_ANNOTATED_CDS"/>
    <property type="molecule type" value="Genomic_DNA"/>
</dbReference>
<sequence length="110" mass="12500">MINYGVTVQEVVYMYENNIFFSLKQPEAQAALVSLVEREGHEALITQVIAETAADDEKVMASTVGFNAFIKMIETCDVSVEETILKFAREDFITQDWKISKEVRLLTAFK</sequence>
<dbReference type="PANTHER" id="PTHR19890:SF10">
    <property type="entry name" value="FIBROBLAST GROWTH FACTOR RECEPTOR-LIKE 1"/>
    <property type="match status" value="1"/>
</dbReference>
<dbReference type="AlphaFoldDB" id="T1G9X6"/>
<dbReference type="PANTHER" id="PTHR19890">
    <property type="entry name" value="FIBROBLAST GROWTH FACTOR RECEPTOR"/>
    <property type="match status" value="1"/>
</dbReference>
<evidence type="ECO:0000313" key="2">
    <source>
        <dbReference type="Proteomes" id="UP000015102"/>
    </source>
</evidence>
<dbReference type="EMBL" id="CAQQ02159546">
    <property type="status" value="NOT_ANNOTATED_CDS"/>
    <property type="molecule type" value="Genomic_DNA"/>
</dbReference>
<dbReference type="HOGENOM" id="CLU_2173849_0_0_1"/>
<reference evidence="1" key="2">
    <citation type="submission" date="2015-06" db="UniProtKB">
        <authorList>
            <consortium name="EnsemblMetazoa"/>
        </authorList>
    </citation>
    <scope>IDENTIFICATION</scope>
</reference>
<dbReference type="Proteomes" id="UP000015102">
    <property type="component" value="Unassembled WGS sequence"/>
</dbReference>
<dbReference type="EnsemblMetazoa" id="MESCA000018-RA">
    <property type="protein sequence ID" value="MESCA000018-PA"/>
    <property type="gene ID" value="MESCA000018"/>
</dbReference>
<keyword evidence="2" id="KW-1185">Reference proteome</keyword>
<accession>T1G9X6</accession>
<proteinExistence type="predicted"/>
<dbReference type="STRING" id="36166.T1G9X6"/>
<evidence type="ECO:0000313" key="1">
    <source>
        <dbReference type="EnsemblMetazoa" id="MESCA000018-PA"/>
    </source>
</evidence>
<protein>
    <submittedName>
        <fullName evidence="1">Uncharacterized protein</fullName>
    </submittedName>
</protein>
<organism evidence="1 2">
    <name type="scientific">Megaselia scalaris</name>
    <name type="common">Humpbacked fly</name>
    <name type="synonym">Phora scalaris</name>
    <dbReference type="NCBI Taxonomy" id="36166"/>
    <lineage>
        <taxon>Eukaryota</taxon>
        <taxon>Metazoa</taxon>
        <taxon>Ecdysozoa</taxon>
        <taxon>Arthropoda</taxon>
        <taxon>Hexapoda</taxon>
        <taxon>Insecta</taxon>
        <taxon>Pterygota</taxon>
        <taxon>Neoptera</taxon>
        <taxon>Endopterygota</taxon>
        <taxon>Diptera</taxon>
        <taxon>Brachycera</taxon>
        <taxon>Muscomorpha</taxon>
        <taxon>Platypezoidea</taxon>
        <taxon>Phoridae</taxon>
        <taxon>Megaseliini</taxon>
        <taxon>Megaselia</taxon>
    </lineage>
</organism>